<feature type="compositionally biased region" description="Polar residues" evidence="1">
    <location>
        <begin position="178"/>
        <end position="223"/>
    </location>
</feature>
<name>A0A165RAG4_9APHY</name>
<proteinExistence type="predicted"/>
<dbReference type="Proteomes" id="UP000076727">
    <property type="component" value="Unassembled WGS sequence"/>
</dbReference>
<gene>
    <name evidence="2" type="ORF">DAEQUDRAFT_737435</name>
</gene>
<evidence type="ECO:0000313" key="3">
    <source>
        <dbReference type="Proteomes" id="UP000076727"/>
    </source>
</evidence>
<evidence type="ECO:0000313" key="2">
    <source>
        <dbReference type="EMBL" id="KZT70503.1"/>
    </source>
</evidence>
<dbReference type="AlphaFoldDB" id="A0A165RAG4"/>
<evidence type="ECO:0000256" key="1">
    <source>
        <dbReference type="SAM" id="MobiDB-lite"/>
    </source>
</evidence>
<sequence>MYESRRLALGRGLRSEADEPGIRRKPPADLAKQYINRHRLLTGIDKPLTTITLATITEASRTTVVASSTDASSGIGQQIRKRQAESGDLNNNDGDSVVVGGYSWLSHTHCHHPTVIRFRDAHGGRHVRLRYPLGAPLTGAITAAAKGGTTAMVMTDRVALRMFAPVFGTGCHHGGSGTDSPSSVVLPTSTGTTHVLTSLNPSTGSSLSTRIKSRGSPSRNEWT</sequence>
<reference evidence="2 3" key="1">
    <citation type="journal article" date="2016" name="Mol. Biol. Evol.">
        <title>Comparative Genomics of Early-Diverging Mushroom-Forming Fungi Provides Insights into the Origins of Lignocellulose Decay Capabilities.</title>
        <authorList>
            <person name="Nagy L.G."/>
            <person name="Riley R."/>
            <person name="Tritt A."/>
            <person name="Adam C."/>
            <person name="Daum C."/>
            <person name="Floudas D."/>
            <person name="Sun H."/>
            <person name="Yadav J.S."/>
            <person name="Pangilinan J."/>
            <person name="Larsson K.H."/>
            <person name="Matsuura K."/>
            <person name="Barry K."/>
            <person name="Labutti K."/>
            <person name="Kuo R."/>
            <person name="Ohm R.A."/>
            <person name="Bhattacharya S.S."/>
            <person name="Shirouzu T."/>
            <person name="Yoshinaga Y."/>
            <person name="Martin F.M."/>
            <person name="Grigoriev I.V."/>
            <person name="Hibbett D.S."/>
        </authorList>
    </citation>
    <scope>NUCLEOTIDE SEQUENCE [LARGE SCALE GENOMIC DNA]</scope>
    <source>
        <strain evidence="2 3">L-15889</strain>
    </source>
</reference>
<keyword evidence="3" id="KW-1185">Reference proteome</keyword>
<accession>A0A165RAG4</accession>
<dbReference type="EMBL" id="KV429051">
    <property type="protein sequence ID" value="KZT70503.1"/>
    <property type="molecule type" value="Genomic_DNA"/>
</dbReference>
<feature type="region of interest" description="Disordered" evidence="1">
    <location>
        <begin position="174"/>
        <end position="223"/>
    </location>
</feature>
<protein>
    <submittedName>
        <fullName evidence="2">Uncharacterized protein</fullName>
    </submittedName>
</protein>
<organism evidence="2 3">
    <name type="scientific">Daedalea quercina L-15889</name>
    <dbReference type="NCBI Taxonomy" id="1314783"/>
    <lineage>
        <taxon>Eukaryota</taxon>
        <taxon>Fungi</taxon>
        <taxon>Dikarya</taxon>
        <taxon>Basidiomycota</taxon>
        <taxon>Agaricomycotina</taxon>
        <taxon>Agaricomycetes</taxon>
        <taxon>Polyporales</taxon>
        <taxon>Fomitopsis</taxon>
    </lineage>
</organism>